<reference evidence="2" key="1">
    <citation type="journal article" date="2015" name="Genome Announc.">
        <title>Complete Genome Sequence of Yersinia ruckeri Strain CSF007-82, Etiologic Agent of Red Mouth Disease in Salmonid Fish.</title>
        <authorList>
            <person name="Nelson M.C."/>
            <person name="LaPatra S.E."/>
            <person name="Welch T.J."/>
            <person name="Graf J."/>
        </authorList>
    </citation>
    <scope>NUCLEOTIDE SEQUENCE</scope>
    <source>
        <strain evidence="2">CSF007-82</strain>
    </source>
</reference>
<sequence length="44" mass="5282">MIINIIWVEVKYHHTIKPTLLIVTLYNLLIMPLVGKMWQKFILC</sequence>
<evidence type="ECO:0000256" key="1">
    <source>
        <dbReference type="SAM" id="Phobius"/>
    </source>
</evidence>
<proteinExistence type="predicted"/>
<evidence type="ECO:0000313" key="2">
    <source>
        <dbReference type="EMBL" id="CEK27727.1"/>
    </source>
</evidence>
<name>A0A0A8VDC6_YERRU</name>
<feature type="transmembrane region" description="Helical" evidence="1">
    <location>
        <begin position="20"/>
        <end position="38"/>
    </location>
</feature>
<keyword evidence="1" id="KW-0472">Membrane</keyword>
<gene>
    <name evidence="2" type="ORF">CSF007_9885</name>
</gene>
<keyword evidence="1" id="KW-1133">Transmembrane helix</keyword>
<organism evidence="2">
    <name type="scientific">Yersinia ruckeri</name>
    <dbReference type="NCBI Taxonomy" id="29486"/>
    <lineage>
        <taxon>Bacteria</taxon>
        <taxon>Pseudomonadati</taxon>
        <taxon>Pseudomonadota</taxon>
        <taxon>Gammaproteobacteria</taxon>
        <taxon>Enterobacterales</taxon>
        <taxon>Yersiniaceae</taxon>
        <taxon>Yersinia</taxon>
    </lineage>
</organism>
<keyword evidence="1" id="KW-0812">Transmembrane</keyword>
<dbReference type="EMBL" id="LN681231">
    <property type="protein sequence ID" value="CEK27727.1"/>
    <property type="molecule type" value="Genomic_DNA"/>
</dbReference>
<protein>
    <submittedName>
        <fullName evidence="2">Uncharacterized protein</fullName>
    </submittedName>
</protein>
<dbReference type="AlphaFoldDB" id="A0A0A8VDC6"/>
<accession>A0A0A8VDC6</accession>